<dbReference type="Proteomes" id="UP000238274">
    <property type="component" value="Unassembled WGS sequence"/>
</dbReference>
<feature type="region of interest" description="Disordered" evidence="2">
    <location>
        <begin position="380"/>
        <end position="404"/>
    </location>
</feature>
<feature type="compositionally biased region" description="Pro residues" evidence="2">
    <location>
        <begin position="557"/>
        <end position="569"/>
    </location>
</feature>
<feature type="region of interest" description="Disordered" evidence="2">
    <location>
        <begin position="1"/>
        <end position="46"/>
    </location>
</feature>
<reference evidence="4" key="2">
    <citation type="journal article" date="2018" name="BMC Genomics">
        <title>Genomic insights into host adaptation between the wheat stripe rust pathogen (Puccinia striiformis f. sp. tritici) and the barley stripe rust pathogen (Puccinia striiformis f. sp. hordei).</title>
        <authorList>
            <person name="Xia C."/>
            <person name="Wang M."/>
            <person name="Yin C."/>
            <person name="Cornejo O.E."/>
            <person name="Hulbert S.H."/>
            <person name="Chen X."/>
        </authorList>
    </citation>
    <scope>NUCLEOTIDE SEQUENCE [LARGE SCALE GENOMIC DNA]</scope>
    <source>
        <strain evidence="4">93TX-2</strain>
    </source>
</reference>
<feature type="compositionally biased region" description="Polar residues" evidence="2">
    <location>
        <begin position="534"/>
        <end position="551"/>
    </location>
</feature>
<evidence type="ECO:0000256" key="1">
    <source>
        <dbReference type="SAM" id="Coils"/>
    </source>
</evidence>
<feature type="region of interest" description="Disordered" evidence="2">
    <location>
        <begin position="1001"/>
        <end position="1116"/>
    </location>
</feature>
<dbReference type="OrthoDB" id="2502975at2759"/>
<feature type="compositionally biased region" description="Acidic residues" evidence="2">
    <location>
        <begin position="1475"/>
        <end position="1485"/>
    </location>
</feature>
<feature type="region of interest" description="Disordered" evidence="2">
    <location>
        <begin position="1223"/>
        <end position="1555"/>
    </location>
</feature>
<feature type="compositionally biased region" description="Polar residues" evidence="2">
    <location>
        <begin position="1430"/>
        <end position="1445"/>
    </location>
</feature>
<feature type="compositionally biased region" description="Low complexity" evidence="2">
    <location>
        <begin position="1503"/>
        <end position="1515"/>
    </location>
</feature>
<evidence type="ECO:0000313" key="3">
    <source>
        <dbReference type="EMBL" id="POW06175.1"/>
    </source>
</evidence>
<feature type="compositionally biased region" description="Polar residues" evidence="2">
    <location>
        <begin position="1345"/>
        <end position="1373"/>
    </location>
</feature>
<dbReference type="VEuPathDB" id="FungiDB:PSTT_13128"/>
<feature type="compositionally biased region" description="Polar residues" evidence="2">
    <location>
        <begin position="7"/>
        <end position="16"/>
    </location>
</feature>
<feature type="region of interest" description="Disordered" evidence="2">
    <location>
        <begin position="61"/>
        <end position="112"/>
    </location>
</feature>
<feature type="compositionally biased region" description="Low complexity" evidence="2">
    <location>
        <begin position="100"/>
        <end position="112"/>
    </location>
</feature>
<feature type="compositionally biased region" description="Low complexity" evidence="2">
    <location>
        <begin position="758"/>
        <end position="772"/>
    </location>
</feature>
<feature type="compositionally biased region" description="Polar residues" evidence="2">
    <location>
        <begin position="78"/>
        <end position="99"/>
    </location>
</feature>
<dbReference type="VEuPathDB" id="FungiDB:PSHT_10488"/>
<feature type="compositionally biased region" description="Polar residues" evidence="2">
    <location>
        <begin position="1020"/>
        <end position="1030"/>
    </location>
</feature>
<evidence type="ECO:0000313" key="4">
    <source>
        <dbReference type="Proteomes" id="UP000238274"/>
    </source>
</evidence>
<organism evidence="3 4">
    <name type="scientific">Puccinia striiformis</name>
    <dbReference type="NCBI Taxonomy" id="27350"/>
    <lineage>
        <taxon>Eukaryota</taxon>
        <taxon>Fungi</taxon>
        <taxon>Dikarya</taxon>
        <taxon>Basidiomycota</taxon>
        <taxon>Pucciniomycotina</taxon>
        <taxon>Pucciniomycetes</taxon>
        <taxon>Pucciniales</taxon>
        <taxon>Pucciniaceae</taxon>
        <taxon>Puccinia</taxon>
    </lineage>
</organism>
<keyword evidence="4" id="KW-1185">Reference proteome</keyword>
<proteinExistence type="predicted"/>
<keyword evidence="1" id="KW-0175">Coiled coil</keyword>
<feature type="coiled-coil region" evidence="1">
    <location>
        <begin position="1138"/>
        <end position="1218"/>
    </location>
</feature>
<feature type="compositionally biased region" description="Acidic residues" evidence="2">
    <location>
        <begin position="1455"/>
        <end position="1465"/>
    </location>
</feature>
<feature type="region of interest" description="Disordered" evidence="2">
    <location>
        <begin position="751"/>
        <end position="802"/>
    </location>
</feature>
<feature type="compositionally biased region" description="Polar residues" evidence="2">
    <location>
        <begin position="1094"/>
        <end position="1112"/>
    </location>
</feature>
<feature type="compositionally biased region" description="Low complexity" evidence="2">
    <location>
        <begin position="1031"/>
        <end position="1047"/>
    </location>
</feature>
<reference evidence="3 4" key="1">
    <citation type="submission" date="2017-12" db="EMBL/GenBank/DDBJ databases">
        <title>Gene loss provides genomic basis for host adaptation in cereal stripe rust fungi.</title>
        <authorList>
            <person name="Xia C."/>
        </authorList>
    </citation>
    <scope>NUCLEOTIDE SEQUENCE [LARGE SCALE GENOMIC DNA]</scope>
    <source>
        <strain evidence="3 4">93TX-2</strain>
    </source>
</reference>
<name>A0A2S4V9M3_9BASI</name>
<feature type="compositionally biased region" description="Low complexity" evidence="2">
    <location>
        <begin position="380"/>
        <end position="397"/>
    </location>
</feature>
<comment type="caution">
    <text evidence="3">The sequence shown here is derived from an EMBL/GenBank/DDBJ whole genome shotgun (WGS) entry which is preliminary data.</text>
</comment>
<evidence type="ECO:0000256" key="2">
    <source>
        <dbReference type="SAM" id="MobiDB-lite"/>
    </source>
</evidence>
<dbReference type="EMBL" id="PKSM01000162">
    <property type="protein sequence ID" value="POW06175.1"/>
    <property type="molecule type" value="Genomic_DNA"/>
</dbReference>
<feature type="compositionally biased region" description="Basic and acidic residues" evidence="2">
    <location>
        <begin position="17"/>
        <end position="28"/>
    </location>
</feature>
<feature type="region of interest" description="Disordered" evidence="2">
    <location>
        <begin position="482"/>
        <end position="511"/>
    </location>
</feature>
<feature type="compositionally biased region" description="Polar residues" evidence="2">
    <location>
        <begin position="782"/>
        <end position="792"/>
    </location>
</feature>
<sequence length="1578" mass="172880">MVLFGTRKSSLSPNAHNDTHEPVDDNPFRKSAVVTPEPHSSASINRVLSPIQPHGLEQYSFRPDFIPANPQQHLRPPSTHSHQSSRPHCTTSPPRSLTNISIQSSPQRPQSPRIRSISLMASQDQPMAQSSAESPAAFTFNRLFKSKIFSSTSKIKPTAQPGLAPPNASENPYLLPSMASSSDFLNNPSQAAYHEQNQPKFNTFSHAQRSNFVNLPQPIKEPIDWAQLDPSALPMTSRRSVESSRPTSIYGGYATSPVNRVVIDANASRRNFPQFNNKPAMQAGPKVTRINPQIENHQHLNPLPAGNVLSIESSFHAHSPRPTPIPHGVSISTLNPTRPAALTQPSQQDDTLPLGTTPAAKVAASFESIPTTLIIEKSSIATPSPSSPPAASLKISSENSTYRDGPTTDLYQVGCYYRPAEPLTEHEIIASPVASSSVAAIPEPLATEPQLGASRSPAPAGSLDLGDFSYLYRNSVVFTSRADTTDSNCPDSPPADLRASIRRVPPPLTLASSTASSIRSFASTHLKSPMLPQDTLSALDSRPSSTSTLSVRSDKCSPPPPSKYSPPLPLKSSPPLSSNFSSSLHSQCLPTLPTLRSGRSPSPLARTPVQLEKLVLSTAPLLVTNPASSPSAPHSLPSTVAPTLPISHPSTPTVNVHPTLSNLVSPSKKPLLLDNHSEPPEPTPISVQSQIELDQARQMILGLQNQVKQLKDASLSSSGTTPPPTPLVIEKLPDASAAEILPVSIITRPSVAHVPRRSSSTSTLSGPTTCTSQTWKSEDKTQSSSHSENLNIEETHEQGVGLSEKTYIQSPKLTAHPARDPRQRSVSHLPSCFEPVIPRSPRKITNAVLPNPFAAVNKKFFRNTPSAVKANRPLTLYLTILMNQPNTPRPNFFPAGYPHGLNGVSREFRIHGYLYSSHFPRANEGFDIASVVCFHRLSIRYARVILNSNDNPISYLYDPQISSSAIGQADDLPNQMRADTDLSSPSEGWSREVQSFNHNHYSEKPALPSRMAGRGAPQETRWQPTRSLNDSSVSAAAPLPSSSASLAMNRPDPSTSRAHRQHQPSPSISLQSIPDEDSVGSGSELGSAFERMSHGSSHQASRSGLDSVNEDSALNPASGKFNKFSLRLMTKPELLSIIKKQRAQLENVRAEFAAERDDLIDTLEQTREKEAEMSRERERLLAEDAWKSDELSRAREELSRLETRANSMANELKRAVVDLRTVSTASSQGIGSSRDMRAQPVSSHHSYTLGRLQGTDDFTGNKFESGPPNRAARKYSHSPITTGRPSPPRRNRQDSVASAPRRTRQDSVASQPRRVRQDSLASAPRRVRQDSVASGPRRDRHDSAASGSTVCLTSPKLQSTKSYSNMKNPTTSRRTRESQITEPMPTTTRNREFNIPPGKSLVKRSTPDFRSPLASLKMPSQRPARHEQMSSRQATSRRPNDTRSISSHQSQTEYHEEEEEEEQASSEEGFRGDDNMEEEEEEDEVSRDGSWSQDDTYRRHSRNSSSSSQVISPSSTVFADHHRDEDSSTATRSSGPRDRHNYQHRSSLMSLQLRPEDELFLEDYLEEDGDDIDTDMDY</sequence>
<feature type="compositionally biased region" description="Low complexity" evidence="2">
    <location>
        <begin position="570"/>
        <end position="584"/>
    </location>
</feature>
<protein>
    <submittedName>
        <fullName evidence="3">Uncharacterized protein</fullName>
    </submittedName>
</protein>
<feature type="region of interest" description="Disordered" evidence="2">
    <location>
        <begin position="532"/>
        <end position="584"/>
    </location>
</feature>
<gene>
    <name evidence="3" type="ORF">PSHT_10488</name>
</gene>
<feature type="compositionally biased region" description="Low complexity" evidence="2">
    <location>
        <begin position="1063"/>
        <end position="1073"/>
    </location>
</feature>
<reference evidence="4" key="3">
    <citation type="journal article" date="2018" name="Mol. Plant Microbe Interact.">
        <title>Genome sequence resources for the wheat stripe rust pathogen (Puccinia striiformis f. sp. tritici) and the barley stripe rust pathogen (Puccinia striiformis f. sp. hordei).</title>
        <authorList>
            <person name="Xia C."/>
            <person name="Wang M."/>
            <person name="Yin C."/>
            <person name="Cornejo O.E."/>
            <person name="Hulbert S.H."/>
            <person name="Chen X."/>
        </authorList>
    </citation>
    <scope>NUCLEOTIDE SEQUENCE [LARGE SCALE GENOMIC DNA]</scope>
    <source>
        <strain evidence="4">93TX-2</strain>
    </source>
</reference>
<accession>A0A2S4V9M3</accession>